<feature type="coiled-coil region" evidence="1">
    <location>
        <begin position="183"/>
        <end position="210"/>
    </location>
</feature>
<dbReference type="PANTHER" id="PTHR35970">
    <property type="entry name" value="SODIUM CHANNEL AND CLATHRIN LINKER 1"/>
    <property type="match status" value="1"/>
</dbReference>
<organism evidence="3 4">
    <name type="scientific">Sus scrofa</name>
    <name type="common">Pig</name>
    <dbReference type="NCBI Taxonomy" id="9823"/>
    <lineage>
        <taxon>Eukaryota</taxon>
        <taxon>Metazoa</taxon>
        <taxon>Chordata</taxon>
        <taxon>Craniata</taxon>
        <taxon>Vertebrata</taxon>
        <taxon>Euteleostomi</taxon>
        <taxon>Mammalia</taxon>
        <taxon>Eutheria</taxon>
        <taxon>Laurasiatheria</taxon>
        <taxon>Artiodactyla</taxon>
        <taxon>Suina</taxon>
        <taxon>Suidae</taxon>
        <taxon>Sus</taxon>
    </lineage>
</organism>
<name>A0A8D1MI34_PIG</name>
<dbReference type="InterPro" id="IPR038911">
    <property type="entry name" value="SCLT1"/>
</dbReference>
<evidence type="ECO:0008006" key="5">
    <source>
        <dbReference type="Google" id="ProtNLM"/>
    </source>
</evidence>
<keyword evidence="1" id="KW-0175">Coiled coil</keyword>
<evidence type="ECO:0000256" key="1">
    <source>
        <dbReference type="SAM" id="Coils"/>
    </source>
</evidence>
<accession>A0A8D1MI34</accession>
<feature type="coiled-coil region" evidence="1">
    <location>
        <begin position="367"/>
        <end position="443"/>
    </location>
</feature>
<dbReference type="Proteomes" id="UP000694571">
    <property type="component" value="Unplaced"/>
</dbReference>
<dbReference type="AlphaFoldDB" id="A0A8D1MI34"/>
<dbReference type="Ensembl" id="ENSSSCT00050057915.1">
    <property type="protein sequence ID" value="ENSSSCP00050024765.1"/>
    <property type="gene ID" value="ENSSSCG00050042556.1"/>
</dbReference>
<evidence type="ECO:0000256" key="2">
    <source>
        <dbReference type="SAM" id="MobiDB-lite"/>
    </source>
</evidence>
<sequence>YNTYFWCLRNDQTKLDLRMAVAKVEELSKMTKDLQEQMQKKEEDMESAQGREEASDRRLQQLQSSIKQLEMRLHLSTQEATQLREEKAHLEKQSRELQVKCNELQSEKYEAIIRARDSIQLLEEANLQRNQALLEEKQKEEDIEKMKESFSRIVQESAIRTRKEVRVFYLYLKSKILYSFTECAEKQGQIERAIREKRAVEEELEKIYHEGRINESDYRKLEEMHQRCLVADRSKDDLQLRLRTAENKLKQLEINSSEELSRCQEMIQKLQKVLESERENCGFVSEERLRLQQENEQLQKQVEELRKIALEAQKQAKLKISTMEHEFSIKEHGFEVQLREMEDSNRNSTVELRHLLVTQQKAANRWKEETKKLTESAEIRISNLKSELSRQKLHTQELLSQLEMANEKVVENEKLILEHQEKSDRLQRRLIEAEQRAASASQQVGSFLVIPGE</sequence>
<evidence type="ECO:0000313" key="4">
    <source>
        <dbReference type="Proteomes" id="UP000694571"/>
    </source>
</evidence>
<protein>
    <recommendedName>
        <fullName evidence="5">Sodium channel and clathrin linker 1</fullName>
    </recommendedName>
</protein>
<reference evidence="3" key="1">
    <citation type="submission" date="2025-08" db="UniProtKB">
        <authorList>
            <consortium name="Ensembl"/>
        </authorList>
    </citation>
    <scope>IDENTIFICATION</scope>
</reference>
<proteinExistence type="predicted"/>
<evidence type="ECO:0000313" key="3">
    <source>
        <dbReference type="Ensembl" id="ENSSSCP00050024765.1"/>
    </source>
</evidence>
<feature type="coiled-coil region" evidence="1">
    <location>
        <begin position="235"/>
        <end position="315"/>
    </location>
</feature>
<dbReference type="PANTHER" id="PTHR35970:SF1">
    <property type="entry name" value="SODIUM CHANNEL AND CLATHRIN LINKER 1"/>
    <property type="match status" value="1"/>
</dbReference>
<feature type="region of interest" description="Disordered" evidence="2">
    <location>
        <begin position="33"/>
        <end position="59"/>
    </location>
</feature>
<dbReference type="GO" id="GO:0045162">
    <property type="term" value="P:clustering of voltage-gated sodium channels"/>
    <property type="evidence" value="ECO:0007669"/>
    <property type="project" value="InterPro"/>
</dbReference>